<evidence type="ECO:0000313" key="8">
    <source>
        <dbReference type="EMBL" id="ORZ27163.1"/>
    </source>
</evidence>
<reference evidence="8 9" key="1">
    <citation type="submission" date="2016-07" db="EMBL/GenBank/DDBJ databases">
        <title>Pervasive Adenine N6-methylation of Active Genes in Fungi.</title>
        <authorList>
            <consortium name="DOE Joint Genome Institute"/>
            <person name="Mondo S.J."/>
            <person name="Dannebaum R.O."/>
            <person name="Kuo R.C."/>
            <person name="Labutti K."/>
            <person name="Haridas S."/>
            <person name="Kuo A."/>
            <person name="Salamov A."/>
            <person name="Ahrendt S.R."/>
            <person name="Lipzen A."/>
            <person name="Sullivan W."/>
            <person name="Andreopoulos W.B."/>
            <person name="Clum A."/>
            <person name="Lindquist E."/>
            <person name="Daum C."/>
            <person name="Ramamoorthy G.K."/>
            <person name="Gryganskyi A."/>
            <person name="Culley D."/>
            <person name="Magnuson J.K."/>
            <person name="James T.Y."/>
            <person name="O'Malley M.A."/>
            <person name="Stajich J.E."/>
            <person name="Spatafora J.W."/>
            <person name="Visel A."/>
            <person name="Grigoriev I.V."/>
        </authorList>
    </citation>
    <scope>NUCLEOTIDE SEQUENCE [LARGE SCALE GENOMIC DNA]</scope>
    <source>
        <strain evidence="8 9">PL171</strain>
    </source>
</reference>
<feature type="domain" description="Peroxin/Ferlin" evidence="6">
    <location>
        <begin position="50"/>
        <end position="116"/>
    </location>
</feature>
<keyword evidence="2" id="KW-0812">Transmembrane</keyword>
<feature type="region of interest" description="Disordered" evidence="5">
    <location>
        <begin position="261"/>
        <end position="287"/>
    </location>
</feature>
<evidence type="ECO:0000259" key="7">
    <source>
        <dbReference type="SMART" id="SM00694"/>
    </source>
</evidence>
<feature type="compositionally biased region" description="Low complexity" evidence="5">
    <location>
        <begin position="166"/>
        <end position="181"/>
    </location>
</feature>
<dbReference type="GO" id="GO:0007031">
    <property type="term" value="P:peroxisome organization"/>
    <property type="evidence" value="ECO:0007669"/>
    <property type="project" value="TreeGrafter"/>
</dbReference>
<dbReference type="InterPro" id="IPR052646">
    <property type="entry name" value="Peroxisomal_PEX28-32"/>
</dbReference>
<dbReference type="AlphaFoldDB" id="A0A1Y2H0C1"/>
<name>A0A1Y2H0C1_9FUNG</name>
<feature type="compositionally biased region" description="Basic and acidic residues" evidence="5">
    <location>
        <begin position="208"/>
        <end position="231"/>
    </location>
</feature>
<keyword evidence="9" id="KW-1185">Reference proteome</keyword>
<dbReference type="GO" id="GO:0005778">
    <property type="term" value="C:peroxisomal membrane"/>
    <property type="evidence" value="ECO:0007669"/>
    <property type="project" value="UniProtKB-ARBA"/>
</dbReference>
<dbReference type="Pfam" id="PF06398">
    <property type="entry name" value="Pex24p"/>
    <property type="match status" value="1"/>
</dbReference>
<dbReference type="STRING" id="765915.A0A1Y2H0C1"/>
<keyword evidence="3" id="KW-1133">Transmembrane helix</keyword>
<protein>
    <recommendedName>
        <fullName evidence="6 7">Peroxin/Ferlin domain-containing protein</fullName>
    </recommendedName>
</protein>
<evidence type="ECO:0000256" key="3">
    <source>
        <dbReference type="ARBA" id="ARBA00022989"/>
    </source>
</evidence>
<dbReference type="GO" id="GO:0012505">
    <property type="term" value="C:endomembrane system"/>
    <property type="evidence" value="ECO:0007669"/>
    <property type="project" value="UniProtKB-SubCell"/>
</dbReference>
<evidence type="ECO:0000256" key="2">
    <source>
        <dbReference type="ARBA" id="ARBA00022692"/>
    </source>
</evidence>
<dbReference type="EMBL" id="MCFL01000384">
    <property type="protein sequence ID" value="ORZ27163.1"/>
    <property type="molecule type" value="Genomic_DNA"/>
</dbReference>
<evidence type="ECO:0000256" key="5">
    <source>
        <dbReference type="SAM" id="MobiDB-lite"/>
    </source>
</evidence>
<evidence type="ECO:0000313" key="9">
    <source>
        <dbReference type="Proteomes" id="UP000193411"/>
    </source>
</evidence>
<dbReference type="InterPro" id="IPR006614">
    <property type="entry name" value="Peroxin/Ferlin"/>
</dbReference>
<accession>A0A1Y2H0C1</accession>
<organism evidence="8 9">
    <name type="scientific">Catenaria anguillulae PL171</name>
    <dbReference type="NCBI Taxonomy" id="765915"/>
    <lineage>
        <taxon>Eukaryota</taxon>
        <taxon>Fungi</taxon>
        <taxon>Fungi incertae sedis</taxon>
        <taxon>Blastocladiomycota</taxon>
        <taxon>Blastocladiomycetes</taxon>
        <taxon>Blastocladiales</taxon>
        <taxon>Catenariaceae</taxon>
        <taxon>Catenaria</taxon>
    </lineage>
</organism>
<feature type="domain" description="Peroxin/Ferlin" evidence="7">
    <location>
        <begin position="130"/>
        <end position="164"/>
    </location>
</feature>
<dbReference type="Proteomes" id="UP000193411">
    <property type="component" value="Unassembled WGS sequence"/>
</dbReference>
<evidence type="ECO:0000259" key="6">
    <source>
        <dbReference type="SMART" id="SM00693"/>
    </source>
</evidence>
<comment type="subcellular location">
    <subcellularLocation>
        <location evidence="1">Endomembrane system</location>
        <topology evidence="1">Multi-pass membrane protein</topology>
    </subcellularLocation>
</comment>
<feature type="region of interest" description="Disordered" evidence="5">
    <location>
        <begin position="160"/>
        <end position="231"/>
    </location>
</feature>
<dbReference type="OrthoDB" id="72441at2759"/>
<dbReference type="PANTHER" id="PTHR31679:SF2">
    <property type="entry name" value="PEROXISOMAL MEMBRANE PROTEIN PEX30-RELATED"/>
    <property type="match status" value="1"/>
</dbReference>
<dbReference type="SMART" id="SM00694">
    <property type="entry name" value="DysFC"/>
    <property type="match status" value="1"/>
</dbReference>
<keyword evidence="4" id="KW-0472">Membrane</keyword>
<sequence>MQFAIGLPNHPSLPLHESSNHVRPGTSRASTPRSKSRASRSAALGVGAAAAFVTESIWENQRGTGLLGRPRFSARSLLPTDRRPWSDSDGNFSLPRDAIQLPADGQWEWTGDWMVDMNPLPGVAECDPDGWIYSFNFVGFPWSPTCSLTTYVRRRKWVRRRRRKNAGNTSGASGGVAAAAKSHSRHSSMVGSPPQSPSANLPRTFPDVLRRPVPRPDNRTLRHPPRTDRERLETLAKVLQLPIIRPALPSSSTVASITDTAGAAGATSTPMEPVPSVSAPLTREGPHGSLASMRADSELAILFGPPPPDHGELVLGDNGAGGEDDLVDENDRPSIAEVLGAMDQDRVEALKYGLEALEFEVSKVHAITLLMQAYPADRKWIATQGATCLMFAGHRERILQAVRLQTSASASSSTTDVHAVGQRGGAEVDMGLNVEGILFTAS</sequence>
<feature type="region of interest" description="Disordered" evidence="5">
    <location>
        <begin position="1"/>
        <end position="41"/>
    </location>
</feature>
<feature type="compositionally biased region" description="Low complexity" evidence="5">
    <location>
        <begin position="27"/>
        <end position="41"/>
    </location>
</feature>
<gene>
    <name evidence="8" type="ORF">BCR44DRAFT_1491961</name>
</gene>
<evidence type="ECO:0000256" key="1">
    <source>
        <dbReference type="ARBA" id="ARBA00004127"/>
    </source>
</evidence>
<dbReference type="InterPro" id="IPR010482">
    <property type="entry name" value="TECPR1-like_DysF"/>
</dbReference>
<dbReference type="SMART" id="SM00693">
    <property type="entry name" value="DysFN"/>
    <property type="match status" value="1"/>
</dbReference>
<evidence type="ECO:0000256" key="4">
    <source>
        <dbReference type="ARBA" id="ARBA00023136"/>
    </source>
</evidence>
<proteinExistence type="predicted"/>
<dbReference type="PANTHER" id="PTHR31679">
    <property type="entry name" value="PEROXISOMAL MEMBRANE PROTEIN PEX30-RELATED"/>
    <property type="match status" value="1"/>
</dbReference>
<comment type="caution">
    <text evidence="8">The sequence shown here is derived from an EMBL/GenBank/DDBJ whole genome shotgun (WGS) entry which is preliminary data.</text>
</comment>